<reference evidence="6" key="1">
    <citation type="journal article" date="2019" name="bioRxiv">
        <title>The Genome of the Zebra Mussel, Dreissena polymorpha: A Resource for Invasive Species Research.</title>
        <authorList>
            <person name="McCartney M.A."/>
            <person name="Auch B."/>
            <person name="Kono T."/>
            <person name="Mallez S."/>
            <person name="Zhang Y."/>
            <person name="Obille A."/>
            <person name="Becker A."/>
            <person name="Abrahante J.E."/>
            <person name="Garbe J."/>
            <person name="Badalamenti J.P."/>
            <person name="Herman A."/>
            <person name="Mangelson H."/>
            <person name="Liachko I."/>
            <person name="Sullivan S."/>
            <person name="Sone E.D."/>
            <person name="Koren S."/>
            <person name="Silverstein K.A.T."/>
            <person name="Beckman K.B."/>
            <person name="Gohl D.M."/>
        </authorList>
    </citation>
    <scope>NUCLEOTIDE SEQUENCE</scope>
    <source>
        <strain evidence="6">Duluth1</strain>
        <tissue evidence="6">Whole animal</tissue>
    </source>
</reference>
<keyword evidence="3" id="KW-1015">Disulfide bond</keyword>
<dbReference type="PANTHER" id="PTHR10083:SF374">
    <property type="entry name" value="BPTI_KUNITZ INHIBITOR DOMAIN-CONTAINING PROTEIN"/>
    <property type="match status" value="1"/>
</dbReference>
<feature type="signal peptide" evidence="4">
    <location>
        <begin position="1"/>
        <end position="19"/>
    </location>
</feature>
<name>A0A9D4LBT4_DREPO</name>
<dbReference type="PROSITE" id="PS50279">
    <property type="entry name" value="BPTI_KUNITZ_2"/>
    <property type="match status" value="1"/>
</dbReference>
<dbReference type="Proteomes" id="UP000828390">
    <property type="component" value="Unassembled WGS sequence"/>
</dbReference>
<dbReference type="InterPro" id="IPR050098">
    <property type="entry name" value="TFPI/VKTCI-like"/>
</dbReference>
<dbReference type="SUPFAM" id="SSF57362">
    <property type="entry name" value="BPTI-like"/>
    <property type="match status" value="1"/>
</dbReference>
<feature type="domain" description="BPTI/Kunitz inhibitor" evidence="5">
    <location>
        <begin position="32"/>
        <end position="82"/>
    </location>
</feature>
<sequence length="88" mass="9586">MNALPYISLLLVGAVLVTSQIAPKVSVQANVCELPMEPGPCKGYFPRYFFDDLTGTCQEFIYGGCQDNGNNFETEAACQIACSDVKRL</sequence>
<dbReference type="EMBL" id="JAIWYP010000003">
    <property type="protein sequence ID" value="KAH3854919.1"/>
    <property type="molecule type" value="Genomic_DNA"/>
</dbReference>
<dbReference type="GO" id="GO:0004867">
    <property type="term" value="F:serine-type endopeptidase inhibitor activity"/>
    <property type="evidence" value="ECO:0007669"/>
    <property type="project" value="UniProtKB-KW"/>
</dbReference>
<dbReference type="InterPro" id="IPR036880">
    <property type="entry name" value="Kunitz_BPTI_sf"/>
</dbReference>
<organism evidence="6 7">
    <name type="scientific">Dreissena polymorpha</name>
    <name type="common">Zebra mussel</name>
    <name type="synonym">Mytilus polymorpha</name>
    <dbReference type="NCBI Taxonomy" id="45954"/>
    <lineage>
        <taxon>Eukaryota</taxon>
        <taxon>Metazoa</taxon>
        <taxon>Spiralia</taxon>
        <taxon>Lophotrochozoa</taxon>
        <taxon>Mollusca</taxon>
        <taxon>Bivalvia</taxon>
        <taxon>Autobranchia</taxon>
        <taxon>Heteroconchia</taxon>
        <taxon>Euheterodonta</taxon>
        <taxon>Imparidentia</taxon>
        <taxon>Neoheterodontei</taxon>
        <taxon>Myida</taxon>
        <taxon>Dreissenoidea</taxon>
        <taxon>Dreissenidae</taxon>
        <taxon>Dreissena</taxon>
    </lineage>
</organism>
<feature type="chain" id="PRO_5039666353" description="BPTI/Kunitz inhibitor domain-containing protein" evidence="4">
    <location>
        <begin position="20"/>
        <end position="88"/>
    </location>
</feature>
<dbReference type="GO" id="GO:0005615">
    <property type="term" value="C:extracellular space"/>
    <property type="evidence" value="ECO:0007669"/>
    <property type="project" value="TreeGrafter"/>
</dbReference>
<protein>
    <recommendedName>
        <fullName evidence="5">BPTI/Kunitz inhibitor domain-containing protein</fullName>
    </recommendedName>
</protein>
<gene>
    <name evidence="6" type="ORF">DPMN_097480</name>
</gene>
<dbReference type="Pfam" id="PF00014">
    <property type="entry name" value="Kunitz_BPTI"/>
    <property type="match status" value="1"/>
</dbReference>
<proteinExistence type="predicted"/>
<dbReference type="FunFam" id="4.10.410.10:FF:000015">
    <property type="entry name" value="WAP four-disulfide core domain 6A"/>
    <property type="match status" value="1"/>
</dbReference>
<keyword evidence="1" id="KW-0646">Protease inhibitor</keyword>
<evidence type="ECO:0000313" key="7">
    <source>
        <dbReference type="Proteomes" id="UP000828390"/>
    </source>
</evidence>
<accession>A0A9D4LBT4</accession>
<keyword evidence="7" id="KW-1185">Reference proteome</keyword>
<evidence type="ECO:0000256" key="4">
    <source>
        <dbReference type="SAM" id="SignalP"/>
    </source>
</evidence>
<dbReference type="Gene3D" id="4.10.410.10">
    <property type="entry name" value="Pancreatic trypsin inhibitor Kunitz domain"/>
    <property type="match status" value="1"/>
</dbReference>
<dbReference type="SMART" id="SM00131">
    <property type="entry name" value="KU"/>
    <property type="match status" value="1"/>
</dbReference>
<dbReference type="CDD" id="cd00109">
    <property type="entry name" value="Kunitz-type"/>
    <property type="match status" value="1"/>
</dbReference>
<keyword evidence="2" id="KW-0722">Serine protease inhibitor</keyword>
<evidence type="ECO:0000259" key="5">
    <source>
        <dbReference type="PROSITE" id="PS50279"/>
    </source>
</evidence>
<evidence type="ECO:0000256" key="3">
    <source>
        <dbReference type="ARBA" id="ARBA00023157"/>
    </source>
</evidence>
<evidence type="ECO:0000256" key="1">
    <source>
        <dbReference type="ARBA" id="ARBA00022690"/>
    </source>
</evidence>
<dbReference type="AlphaFoldDB" id="A0A9D4LBT4"/>
<evidence type="ECO:0000256" key="2">
    <source>
        <dbReference type="ARBA" id="ARBA00022900"/>
    </source>
</evidence>
<dbReference type="InterPro" id="IPR020901">
    <property type="entry name" value="Prtase_inh_Kunz-CS"/>
</dbReference>
<dbReference type="InterPro" id="IPR002223">
    <property type="entry name" value="Kunitz_BPTI"/>
</dbReference>
<comment type="caution">
    <text evidence="6">The sequence shown here is derived from an EMBL/GenBank/DDBJ whole genome shotgun (WGS) entry which is preliminary data.</text>
</comment>
<reference evidence="6" key="2">
    <citation type="submission" date="2020-11" db="EMBL/GenBank/DDBJ databases">
        <authorList>
            <person name="McCartney M.A."/>
            <person name="Auch B."/>
            <person name="Kono T."/>
            <person name="Mallez S."/>
            <person name="Becker A."/>
            <person name="Gohl D.M."/>
            <person name="Silverstein K.A.T."/>
            <person name="Koren S."/>
            <person name="Bechman K.B."/>
            <person name="Herman A."/>
            <person name="Abrahante J.E."/>
            <person name="Garbe J."/>
        </authorList>
    </citation>
    <scope>NUCLEOTIDE SEQUENCE</scope>
    <source>
        <strain evidence="6">Duluth1</strain>
        <tissue evidence="6">Whole animal</tissue>
    </source>
</reference>
<dbReference type="PRINTS" id="PR00759">
    <property type="entry name" value="BASICPTASE"/>
</dbReference>
<dbReference type="PANTHER" id="PTHR10083">
    <property type="entry name" value="KUNITZ-TYPE PROTEASE INHIBITOR-RELATED"/>
    <property type="match status" value="1"/>
</dbReference>
<keyword evidence="4" id="KW-0732">Signal</keyword>
<evidence type="ECO:0000313" key="6">
    <source>
        <dbReference type="EMBL" id="KAH3854919.1"/>
    </source>
</evidence>
<dbReference type="PROSITE" id="PS00280">
    <property type="entry name" value="BPTI_KUNITZ_1"/>
    <property type="match status" value="1"/>
</dbReference>